<dbReference type="RefSeq" id="WP_101753089.1">
    <property type="nucleotide sequence ID" value="NZ_CP025430.1"/>
</dbReference>
<dbReference type="GO" id="GO:0000155">
    <property type="term" value="F:phosphorelay sensor kinase activity"/>
    <property type="evidence" value="ECO:0007669"/>
    <property type="project" value="InterPro"/>
</dbReference>
<keyword evidence="11" id="KW-1185">Reference proteome</keyword>
<evidence type="ECO:0000313" key="11">
    <source>
        <dbReference type="Proteomes" id="UP000234530"/>
    </source>
</evidence>
<dbReference type="AlphaFoldDB" id="A0A2H5F0J9"/>
<dbReference type="Pfam" id="PF00072">
    <property type="entry name" value="Response_reg"/>
    <property type="match status" value="1"/>
</dbReference>
<dbReference type="GO" id="GO:0009927">
    <property type="term" value="F:histidine phosphotransfer kinase activity"/>
    <property type="evidence" value="ECO:0007669"/>
    <property type="project" value="TreeGrafter"/>
</dbReference>
<evidence type="ECO:0000256" key="4">
    <source>
        <dbReference type="ARBA" id="ARBA00022679"/>
    </source>
</evidence>
<feature type="modified residue" description="4-aspartylphosphate" evidence="6">
    <location>
        <position position="374"/>
    </location>
</feature>
<dbReference type="Gene3D" id="3.30.565.10">
    <property type="entry name" value="Histidine kinase-like ATPase, C-terminal domain"/>
    <property type="match status" value="1"/>
</dbReference>
<dbReference type="SUPFAM" id="SSF52172">
    <property type="entry name" value="CheY-like"/>
    <property type="match status" value="1"/>
</dbReference>
<dbReference type="InterPro" id="IPR011006">
    <property type="entry name" value="CheY-like_superfamily"/>
</dbReference>
<dbReference type="OrthoDB" id="9764438at2"/>
<comment type="catalytic activity">
    <reaction evidence="1">
        <text>ATP + protein L-histidine = ADP + protein N-phospho-L-histidine.</text>
        <dbReference type="EC" id="2.7.13.3"/>
    </reaction>
</comment>
<keyword evidence="4" id="KW-0808">Transferase</keyword>
<sequence>MMLRQEDSPERRAEKLGRIADVLIERVDRLEESRGSAWSMFQAAVALEQEVTTRTAQLEQALADLSQRNRELAVARASAEEANRSKTRFLRAASHDLLQPLSAARLFLDALAGTDMDGGQQEMVARLTGAFESVEQLMHAVLDIARLDSQRIEFHRKPVAMDPLFVRLADEYGPMAEAKGLRLRFAPTRAVIDSDPVFLRRIAQNLISNAIKYTARGGVLVGMRPRGPLSWLEVWDTGPGIPAIDRNRIFGEFQRLNQDSGATGMGLGLSIVRRACAKLGHPLKLDSEPMRGTVFRVGLPVAVHADPHGPAARHGQTGALRGRLAMIVENDSGMRRGYEVILQGQASMVVRLAGSTAEALATMGEDPPDVILADYNLDDDDTGIAAINALRAAAGHPIPAVMVTARRDPDIARACADIGVPLLEKPVRPADLQLMLEQLLA</sequence>
<evidence type="ECO:0000256" key="3">
    <source>
        <dbReference type="ARBA" id="ARBA00022553"/>
    </source>
</evidence>
<dbReference type="CDD" id="cd00082">
    <property type="entry name" value="HisKA"/>
    <property type="match status" value="1"/>
</dbReference>
<evidence type="ECO:0000256" key="5">
    <source>
        <dbReference type="ARBA" id="ARBA00022777"/>
    </source>
</evidence>
<dbReference type="PRINTS" id="PR00344">
    <property type="entry name" value="BCTRLSENSOR"/>
</dbReference>
<dbReference type="SMART" id="SM00387">
    <property type="entry name" value="HATPase_c"/>
    <property type="match status" value="1"/>
</dbReference>
<dbReference type="InterPro" id="IPR001789">
    <property type="entry name" value="Sig_transdc_resp-reg_receiver"/>
</dbReference>
<accession>A0A2H5F0J9</accession>
<keyword evidence="3 6" id="KW-0597">Phosphoprotein</keyword>
<evidence type="ECO:0000256" key="1">
    <source>
        <dbReference type="ARBA" id="ARBA00000085"/>
    </source>
</evidence>
<dbReference type="CDD" id="cd00156">
    <property type="entry name" value="REC"/>
    <property type="match status" value="1"/>
</dbReference>
<dbReference type="PROSITE" id="PS50109">
    <property type="entry name" value="HIS_KIN"/>
    <property type="match status" value="1"/>
</dbReference>
<keyword evidence="7" id="KW-0175">Coiled coil</keyword>
<dbReference type="PROSITE" id="PS50110">
    <property type="entry name" value="RESPONSE_REGULATORY"/>
    <property type="match status" value="1"/>
</dbReference>
<dbReference type="Pfam" id="PF00512">
    <property type="entry name" value="HisKA"/>
    <property type="match status" value="1"/>
</dbReference>
<organism evidence="10 11">
    <name type="scientific">Paracoccus zhejiangensis</name>
    <dbReference type="NCBI Taxonomy" id="1077935"/>
    <lineage>
        <taxon>Bacteria</taxon>
        <taxon>Pseudomonadati</taxon>
        <taxon>Pseudomonadota</taxon>
        <taxon>Alphaproteobacteria</taxon>
        <taxon>Rhodobacterales</taxon>
        <taxon>Paracoccaceae</taxon>
        <taxon>Paracoccus</taxon>
    </lineage>
</organism>
<dbReference type="Pfam" id="PF02518">
    <property type="entry name" value="HATPase_c"/>
    <property type="match status" value="1"/>
</dbReference>
<dbReference type="SMART" id="SM00448">
    <property type="entry name" value="REC"/>
    <property type="match status" value="1"/>
</dbReference>
<evidence type="ECO:0000259" key="9">
    <source>
        <dbReference type="PROSITE" id="PS50110"/>
    </source>
</evidence>
<dbReference type="InterPro" id="IPR036890">
    <property type="entry name" value="HATPase_C_sf"/>
</dbReference>
<feature type="domain" description="Histidine kinase" evidence="8">
    <location>
        <begin position="92"/>
        <end position="303"/>
    </location>
</feature>
<dbReference type="InterPro" id="IPR005467">
    <property type="entry name" value="His_kinase_dom"/>
</dbReference>
<evidence type="ECO:0000256" key="7">
    <source>
        <dbReference type="SAM" id="Coils"/>
    </source>
</evidence>
<dbReference type="SMART" id="SM00388">
    <property type="entry name" value="HisKA"/>
    <property type="match status" value="1"/>
</dbReference>
<feature type="coiled-coil region" evidence="7">
    <location>
        <begin position="13"/>
        <end position="82"/>
    </location>
</feature>
<dbReference type="KEGG" id="pzh:CX676_13495"/>
<protein>
    <recommendedName>
        <fullName evidence="2">histidine kinase</fullName>
        <ecNumber evidence="2">2.7.13.3</ecNumber>
    </recommendedName>
</protein>
<dbReference type="Proteomes" id="UP000234530">
    <property type="component" value="Chromosome"/>
</dbReference>
<evidence type="ECO:0000256" key="2">
    <source>
        <dbReference type="ARBA" id="ARBA00012438"/>
    </source>
</evidence>
<dbReference type="SUPFAM" id="SSF55874">
    <property type="entry name" value="ATPase domain of HSP90 chaperone/DNA topoisomerase II/histidine kinase"/>
    <property type="match status" value="1"/>
</dbReference>
<reference evidence="10 11" key="1">
    <citation type="journal article" date="2013" name="Antonie Van Leeuwenhoek">
        <title>Paracoccus zhejiangensis sp. nov., isolated from activated sludge in wastewater-treatment system.</title>
        <authorList>
            <person name="Wu Z.G."/>
            <person name="Zhang D.F."/>
            <person name="Liu Y.L."/>
            <person name="Wang F."/>
            <person name="Jiang X."/>
            <person name="Li C."/>
            <person name="Li S.P."/>
            <person name="Hong Q."/>
            <person name="Li W.J."/>
        </authorList>
    </citation>
    <scope>NUCLEOTIDE SEQUENCE [LARGE SCALE GENOMIC DNA]</scope>
    <source>
        <strain evidence="10 11">J6</strain>
    </source>
</reference>
<dbReference type="CDD" id="cd00075">
    <property type="entry name" value="HATPase"/>
    <property type="match status" value="1"/>
</dbReference>
<keyword evidence="5 10" id="KW-0418">Kinase</keyword>
<evidence type="ECO:0000256" key="6">
    <source>
        <dbReference type="PROSITE-ProRule" id="PRU00169"/>
    </source>
</evidence>
<dbReference type="Gene3D" id="3.40.50.2300">
    <property type="match status" value="1"/>
</dbReference>
<feature type="domain" description="Response regulatory" evidence="9">
    <location>
        <begin position="324"/>
        <end position="440"/>
    </location>
</feature>
<gene>
    <name evidence="10" type="ORF">CX676_13495</name>
</gene>
<dbReference type="InterPro" id="IPR003594">
    <property type="entry name" value="HATPase_dom"/>
</dbReference>
<dbReference type="PANTHER" id="PTHR43047">
    <property type="entry name" value="TWO-COMPONENT HISTIDINE PROTEIN KINASE"/>
    <property type="match status" value="1"/>
</dbReference>
<dbReference type="Gene3D" id="1.10.287.130">
    <property type="match status" value="1"/>
</dbReference>
<dbReference type="EMBL" id="CP025430">
    <property type="protein sequence ID" value="AUH65062.1"/>
    <property type="molecule type" value="Genomic_DNA"/>
</dbReference>
<dbReference type="EC" id="2.7.13.3" evidence="2"/>
<dbReference type="InterPro" id="IPR036097">
    <property type="entry name" value="HisK_dim/P_sf"/>
</dbReference>
<proteinExistence type="predicted"/>
<dbReference type="PANTHER" id="PTHR43047:SF9">
    <property type="entry name" value="HISTIDINE KINASE"/>
    <property type="match status" value="1"/>
</dbReference>
<dbReference type="GO" id="GO:0005886">
    <property type="term" value="C:plasma membrane"/>
    <property type="evidence" value="ECO:0007669"/>
    <property type="project" value="TreeGrafter"/>
</dbReference>
<dbReference type="InterPro" id="IPR003661">
    <property type="entry name" value="HisK_dim/P_dom"/>
</dbReference>
<name>A0A2H5F0J9_9RHOB</name>
<evidence type="ECO:0000259" key="8">
    <source>
        <dbReference type="PROSITE" id="PS50109"/>
    </source>
</evidence>
<dbReference type="SUPFAM" id="SSF47384">
    <property type="entry name" value="Homodimeric domain of signal transducing histidine kinase"/>
    <property type="match status" value="1"/>
</dbReference>
<evidence type="ECO:0000313" key="10">
    <source>
        <dbReference type="EMBL" id="AUH65062.1"/>
    </source>
</evidence>
<dbReference type="InterPro" id="IPR004358">
    <property type="entry name" value="Sig_transdc_His_kin-like_C"/>
</dbReference>